<dbReference type="Gene3D" id="3.30.565.10">
    <property type="entry name" value="Histidine kinase-like ATPase, C-terminal domain"/>
    <property type="match status" value="1"/>
</dbReference>
<keyword evidence="5" id="KW-0547">Nucleotide-binding</keyword>
<feature type="domain" description="PAC" evidence="11">
    <location>
        <begin position="208"/>
        <end position="260"/>
    </location>
</feature>
<dbReference type="InterPro" id="IPR000014">
    <property type="entry name" value="PAS"/>
</dbReference>
<proteinExistence type="predicted"/>
<evidence type="ECO:0000256" key="2">
    <source>
        <dbReference type="ARBA" id="ARBA00012438"/>
    </source>
</evidence>
<dbReference type="InterPro" id="IPR005467">
    <property type="entry name" value="His_kinase_dom"/>
</dbReference>
<dbReference type="Pfam" id="PF07730">
    <property type="entry name" value="HisKA_3"/>
    <property type="match status" value="1"/>
</dbReference>
<evidence type="ECO:0000256" key="5">
    <source>
        <dbReference type="ARBA" id="ARBA00022741"/>
    </source>
</evidence>
<dbReference type="InterPro" id="IPR052162">
    <property type="entry name" value="Sensor_kinase/Photoreceptor"/>
</dbReference>
<dbReference type="SMART" id="SM00086">
    <property type="entry name" value="PAC"/>
    <property type="match status" value="3"/>
</dbReference>
<protein>
    <recommendedName>
        <fullName evidence="2">histidine kinase</fullName>
        <ecNumber evidence="2">2.7.13.3</ecNumber>
    </recommendedName>
</protein>
<evidence type="ECO:0000256" key="3">
    <source>
        <dbReference type="ARBA" id="ARBA00022553"/>
    </source>
</evidence>
<accession>A0AA96RF19</accession>
<dbReference type="SUPFAM" id="SSF55874">
    <property type="entry name" value="ATPase domain of HSP90 chaperone/DNA topoisomerase II/histidine kinase"/>
    <property type="match status" value="1"/>
</dbReference>
<dbReference type="AlphaFoldDB" id="A0AA96RF19"/>
<keyword evidence="8" id="KW-0902">Two-component regulatory system</keyword>
<dbReference type="GO" id="GO:0046983">
    <property type="term" value="F:protein dimerization activity"/>
    <property type="evidence" value="ECO:0007669"/>
    <property type="project" value="InterPro"/>
</dbReference>
<keyword evidence="4" id="KW-0808">Transferase</keyword>
<dbReference type="Proteomes" id="UP001305702">
    <property type="component" value="Chromosome"/>
</dbReference>
<evidence type="ECO:0000313" key="13">
    <source>
        <dbReference type="Proteomes" id="UP001305702"/>
    </source>
</evidence>
<dbReference type="EC" id="2.7.13.3" evidence="2"/>
<feature type="domain" description="Histidine kinase" evidence="9">
    <location>
        <begin position="638"/>
        <end position="728"/>
    </location>
</feature>
<reference evidence="12 13" key="1">
    <citation type="submission" date="2022-02" db="EMBL/GenBank/DDBJ databases">
        <title>Paenibacillus sp. MBLB1776 Whole Genome Shotgun Sequencing.</title>
        <authorList>
            <person name="Hwang C.Y."/>
            <person name="Cho E.-S."/>
            <person name="Seo M.-J."/>
        </authorList>
    </citation>
    <scope>NUCLEOTIDE SEQUENCE [LARGE SCALE GENOMIC DNA]</scope>
    <source>
        <strain evidence="12 13">MBLB1776</strain>
    </source>
</reference>
<dbReference type="InterPro" id="IPR003594">
    <property type="entry name" value="HATPase_dom"/>
</dbReference>
<evidence type="ECO:0000313" key="12">
    <source>
        <dbReference type="EMBL" id="WNQ13090.1"/>
    </source>
</evidence>
<dbReference type="CDD" id="cd00130">
    <property type="entry name" value="PAS"/>
    <property type="match status" value="3"/>
</dbReference>
<feature type="domain" description="PAS" evidence="10">
    <location>
        <begin position="261"/>
        <end position="332"/>
    </location>
</feature>
<dbReference type="PROSITE" id="PS50109">
    <property type="entry name" value="HIS_KIN"/>
    <property type="match status" value="1"/>
</dbReference>
<dbReference type="PROSITE" id="PS50113">
    <property type="entry name" value="PAC"/>
    <property type="match status" value="3"/>
</dbReference>
<dbReference type="GO" id="GO:0005524">
    <property type="term" value="F:ATP binding"/>
    <property type="evidence" value="ECO:0007669"/>
    <property type="project" value="UniProtKB-KW"/>
</dbReference>
<dbReference type="NCBIfam" id="TIGR00229">
    <property type="entry name" value="sensory_box"/>
    <property type="match status" value="3"/>
</dbReference>
<evidence type="ECO:0000256" key="6">
    <source>
        <dbReference type="ARBA" id="ARBA00022777"/>
    </source>
</evidence>
<comment type="catalytic activity">
    <reaction evidence="1">
        <text>ATP + protein L-histidine = ADP + protein N-phospho-L-histidine.</text>
        <dbReference type="EC" id="2.7.13.3"/>
    </reaction>
</comment>
<evidence type="ECO:0000256" key="8">
    <source>
        <dbReference type="ARBA" id="ARBA00023012"/>
    </source>
</evidence>
<name>A0AA96RF19_9BACL</name>
<dbReference type="Gene3D" id="3.30.450.20">
    <property type="entry name" value="PAS domain"/>
    <property type="match status" value="3"/>
</dbReference>
<evidence type="ECO:0000256" key="7">
    <source>
        <dbReference type="ARBA" id="ARBA00022840"/>
    </source>
</evidence>
<dbReference type="Pfam" id="PF08448">
    <property type="entry name" value="PAS_4"/>
    <property type="match status" value="2"/>
</dbReference>
<dbReference type="InterPro" id="IPR013656">
    <property type="entry name" value="PAS_4"/>
</dbReference>
<feature type="domain" description="PAS" evidence="10">
    <location>
        <begin position="132"/>
        <end position="205"/>
    </location>
</feature>
<dbReference type="InterPro" id="IPR000700">
    <property type="entry name" value="PAS-assoc_C"/>
</dbReference>
<dbReference type="PANTHER" id="PTHR43304">
    <property type="entry name" value="PHYTOCHROME-LIKE PROTEIN CPH1"/>
    <property type="match status" value="1"/>
</dbReference>
<feature type="domain" description="PAC" evidence="11">
    <location>
        <begin position="335"/>
        <end position="386"/>
    </location>
</feature>
<dbReference type="InterPro" id="IPR036890">
    <property type="entry name" value="HATPase_C_sf"/>
</dbReference>
<evidence type="ECO:0000259" key="11">
    <source>
        <dbReference type="PROSITE" id="PS50113"/>
    </source>
</evidence>
<dbReference type="SUPFAM" id="SSF55785">
    <property type="entry name" value="PYP-like sensor domain (PAS domain)"/>
    <property type="match status" value="3"/>
</dbReference>
<dbReference type="InterPro" id="IPR011712">
    <property type="entry name" value="Sig_transdc_His_kin_sub3_dim/P"/>
</dbReference>
<keyword evidence="3" id="KW-0597">Phosphoprotein</keyword>
<dbReference type="InterPro" id="IPR001610">
    <property type="entry name" value="PAC"/>
</dbReference>
<feature type="domain" description="PAS" evidence="10">
    <location>
        <begin position="13"/>
        <end position="83"/>
    </location>
</feature>
<evidence type="ECO:0000259" key="9">
    <source>
        <dbReference type="PROSITE" id="PS50109"/>
    </source>
</evidence>
<evidence type="ECO:0000256" key="4">
    <source>
        <dbReference type="ARBA" id="ARBA00022679"/>
    </source>
</evidence>
<evidence type="ECO:0000256" key="1">
    <source>
        <dbReference type="ARBA" id="ARBA00000085"/>
    </source>
</evidence>
<organism evidence="12 13">
    <name type="scientific">Paenibacillus aurantius</name>
    <dbReference type="NCBI Taxonomy" id="2918900"/>
    <lineage>
        <taxon>Bacteria</taxon>
        <taxon>Bacillati</taxon>
        <taxon>Bacillota</taxon>
        <taxon>Bacilli</taxon>
        <taxon>Bacillales</taxon>
        <taxon>Paenibacillaceae</taxon>
        <taxon>Paenibacillus</taxon>
    </lineage>
</organism>
<dbReference type="PROSITE" id="PS50112">
    <property type="entry name" value="PAS"/>
    <property type="match status" value="3"/>
</dbReference>
<dbReference type="EMBL" id="CP130318">
    <property type="protein sequence ID" value="WNQ13090.1"/>
    <property type="molecule type" value="Genomic_DNA"/>
</dbReference>
<dbReference type="GO" id="GO:0000155">
    <property type="term" value="F:phosphorelay sensor kinase activity"/>
    <property type="evidence" value="ECO:0007669"/>
    <property type="project" value="InterPro"/>
</dbReference>
<dbReference type="CDD" id="cd16917">
    <property type="entry name" value="HATPase_UhpB-NarQ-NarX-like"/>
    <property type="match status" value="1"/>
</dbReference>
<gene>
    <name evidence="12" type="ORF">MJA45_08725</name>
</gene>
<keyword evidence="13" id="KW-1185">Reference proteome</keyword>
<dbReference type="RefSeq" id="WP_315606870.1">
    <property type="nucleotide sequence ID" value="NZ_CP130318.1"/>
</dbReference>
<keyword evidence="6" id="KW-0418">Kinase</keyword>
<dbReference type="Pfam" id="PF02518">
    <property type="entry name" value="HATPase_c"/>
    <property type="match status" value="1"/>
</dbReference>
<dbReference type="InterPro" id="IPR013655">
    <property type="entry name" value="PAS_fold_3"/>
</dbReference>
<dbReference type="KEGG" id="paun:MJA45_08725"/>
<dbReference type="SMART" id="SM00091">
    <property type="entry name" value="PAS"/>
    <property type="match status" value="3"/>
</dbReference>
<dbReference type="GO" id="GO:0016020">
    <property type="term" value="C:membrane"/>
    <property type="evidence" value="ECO:0007669"/>
    <property type="project" value="InterPro"/>
</dbReference>
<evidence type="ECO:0000259" key="10">
    <source>
        <dbReference type="PROSITE" id="PS50112"/>
    </source>
</evidence>
<sequence>MTGKQAGTIAGGREEMFRIIAEHTSDTIVVVDSEAIVRYVSPSIYTQSGYTAEEYEGTDAFTIIVPEDRELVRLSLAQAVQARTPIDVGYRVQHADGRILEAETKVMPVLLADGTVNYVVAVVRDVTARKQAERLLEKILDNVNAAVWSTDKDFSRFMFFSESGEKITGLPREEVIQNPMRMHDHIHPDDNELLVNEVKGKLGRGIPVRQEFRWTHHPGEQRWGQSIVHPHLNNDGEVERLDGIMLDITDKKRAELALEESEQRYKSLFEYNLDGVFSIVLDGLYFAHANAAFERITGIRRETLENQCFIGMIFDEDHGMVYETLFEVLREGAPRDIECRLADMSKGERIVSITFVPILLSGKLNGIHGIIKDITKRKQEERELTRSEERSNFLQSSLNQLSSDLAGVMKVAELEARLIDEVRIVLKVQEVRIEEASDIALLEQGSADEHTIQIRIGEKPQPVWLSIGLNRPLPELEKKWLQTAVRYVTILYDNLYRTEDLMKRMEETVAGSETPKWMLRLLFKLSEKERASLSSDLHDSVLQDLIIWYRKLESLRSSNVFEAELGAQLSGIEEGLLDAIHQIRITCNELRPPFLVKMGLVESLKSLFNYSRMFANYEIEFHAENMNDPLNEDQILGVYRIVQELLNNATKHAKSSKVTMSLIDTGKQIAFNYSDDGVGVHLSRLEGSFQHMGIAGIEKRVLSMEGKVDFQSAPGKGFHAALRFPKHTTERGES</sequence>
<dbReference type="Pfam" id="PF08447">
    <property type="entry name" value="PAS_3"/>
    <property type="match status" value="1"/>
</dbReference>
<dbReference type="InterPro" id="IPR035965">
    <property type="entry name" value="PAS-like_dom_sf"/>
</dbReference>
<keyword evidence="7" id="KW-0067">ATP-binding</keyword>
<dbReference type="PANTHER" id="PTHR43304:SF1">
    <property type="entry name" value="PAC DOMAIN-CONTAINING PROTEIN"/>
    <property type="match status" value="1"/>
</dbReference>
<feature type="domain" description="PAC" evidence="11">
    <location>
        <begin position="86"/>
        <end position="138"/>
    </location>
</feature>